<dbReference type="SUPFAM" id="SSF52374">
    <property type="entry name" value="Nucleotidylyl transferase"/>
    <property type="match status" value="1"/>
</dbReference>
<dbReference type="AlphaFoldDB" id="A0A815TLZ3"/>
<feature type="non-terminal residue" evidence="2">
    <location>
        <position position="1"/>
    </location>
</feature>
<gene>
    <name evidence="2" type="ORF">ZHD862_LOCUS37765</name>
</gene>
<dbReference type="PANTHER" id="PTHR12039">
    <property type="entry name" value="NICOTINAMIDE MONONUCLEOTIDE ADENYLYLTRANSFERASE"/>
    <property type="match status" value="1"/>
</dbReference>
<dbReference type="PANTHER" id="PTHR12039:SF0">
    <property type="entry name" value="NICOTINAMIDE-NUCLEOTIDE ADENYLYLTRANSFERASE"/>
    <property type="match status" value="1"/>
</dbReference>
<organism evidence="2 3">
    <name type="scientific">Rotaria sordida</name>
    <dbReference type="NCBI Taxonomy" id="392033"/>
    <lineage>
        <taxon>Eukaryota</taxon>
        <taxon>Metazoa</taxon>
        <taxon>Spiralia</taxon>
        <taxon>Gnathifera</taxon>
        <taxon>Rotifera</taxon>
        <taxon>Eurotatoria</taxon>
        <taxon>Bdelloidea</taxon>
        <taxon>Philodinida</taxon>
        <taxon>Philodinidae</taxon>
        <taxon>Rotaria</taxon>
    </lineage>
</organism>
<dbReference type="Pfam" id="PF01467">
    <property type="entry name" value="CTP_transf_like"/>
    <property type="match status" value="1"/>
</dbReference>
<feature type="domain" description="Cytidyltransferase-like" evidence="1">
    <location>
        <begin position="47"/>
        <end position="242"/>
    </location>
</feature>
<dbReference type="GO" id="GO:0009435">
    <property type="term" value="P:NAD+ biosynthetic process"/>
    <property type="evidence" value="ECO:0007669"/>
    <property type="project" value="TreeGrafter"/>
</dbReference>
<dbReference type="SUPFAM" id="SSF56112">
    <property type="entry name" value="Protein kinase-like (PK-like)"/>
    <property type="match status" value="1"/>
</dbReference>
<dbReference type="Gene3D" id="3.40.50.620">
    <property type="entry name" value="HUPs"/>
    <property type="match status" value="1"/>
</dbReference>
<accession>A0A815TLZ3</accession>
<dbReference type="GO" id="GO:0004515">
    <property type="term" value="F:nicotinate-nucleotide adenylyltransferase activity"/>
    <property type="evidence" value="ECO:0007669"/>
    <property type="project" value="TreeGrafter"/>
</dbReference>
<sequence>MELKNITTSTSIVPSSIKTWLEPNDIRILSQDRLKVPETNLIPAICFYNGTFVPIHAGHISVLEDAKRYINNLGTHELLAAYISPSHSGYVAKKLNPDELIGAGHRLSMIYLAIENLDWVMVDLFEMFQPCKTQLSIVMEAFISRVRSQLPDGERIDVFWLKGEDALSRTKSSDDVIRLGFHSIYVLNRGCNENIINKNDEFKSIQDYHEKRWREIQILSSFPEKFHLVQATHMNLSSSTIRACARNTFTTREQLHSCIQLDKITNYIIQHQLWSTQSTKMPVLPTFPNEIIDLTPELLSYMLSAYTSSSIKVNSFMFEPIGVGKESRVSHKAYAYAKALVTHIPHLFQTLTDEHYTLSHGDFWINNIYVRRNQSRRLVLFDWQTCCRANGLIDVVFLLRLLDGDRARSLEPQLLELYHQTL</sequence>
<dbReference type="InterPro" id="IPR014729">
    <property type="entry name" value="Rossmann-like_a/b/a_fold"/>
</dbReference>
<dbReference type="InterPro" id="IPR004821">
    <property type="entry name" value="Cyt_trans-like"/>
</dbReference>
<dbReference type="Proteomes" id="UP000663864">
    <property type="component" value="Unassembled WGS sequence"/>
</dbReference>
<dbReference type="InterPro" id="IPR004119">
    <property type="entry name" value="EcKL"/>
</dbReference>
<evidence type="ECO:0000259" key="1">
    <source>
        <dbReference type="Pfam" id="PF01467"/>
    </source>
</evidence>
<name>A0A815TLZ3_9BILA</name>
<dbReference type="InterPro" id="IPR011009">
    <property type="entry name" value="Kinase-like_dom_sf"/>
</dbReference>
<dbReference type="Gene3D" id="3.90.1200.10">
    <property type="match status" value="1"/>
</dbReference>
<evidence type="ECO:0000313" key="3">
    <source>
        <dbReference type="Proteomes" id="UP000663864"/>
    </source>
</evidence>
<protein>
    <recommendedName>
        <fullName evidence="1">Cytidyltransferase-like domain-containing protein</fullName>
    </recommendedName>
</protein>
<dbReference type="GO" id="GO:0000309">
    <property type="term" value="F:nicotinamide-nucleotide adenylyltransferase activity"/>
    <property type="evidence" value="ECO:0007669"/>
    <property type="project" value="TreeGrafter"/>
</dbReference>
<comment type="caution">
    <text evidence="2">The sequence shown here is derived from an EMBL/GenBank/DDBJ whole genome shotgun (WGS) entry which is preliminary data.</text>
</comment>
<dbReference type="EMBL" id="CAJNOT010007550">
    <property type="protein sequence ID" value="CAF1507874.1"/>
    <property type="molecule type" value="Genomic_DNA"/>
</dbReference>
<evidence type="ECO:0000313" key="2">
    <source>
        <dbReference type="EMBL" id="CAF1507874.1"/>
    </source>
</evidence>
<reference evidence="2" key="1">
    <citation type="submission" date="2021-02" db="EMBL/GenBank/DDBJ databases">
        <authorList>
            <person name="Nowell W R."/>
        </authorList>
    </citation>
    <scope>NUCLEOTIDE SEQUENCE</scope>
</reference>
<proteinExistence type="predicted"/>
<dbReference type="InterPro" id="IPR051182">
    <property type="entry name" value="Euk_NMN_adenylyltrnsfrase"/>
</dbReference>
<dbReference type="Pfam" id="PF02958">
    <property type="entry name" value="EcKL"/>
    <property type="match status" value="1"/>
</dbReference>